<evidence type="ECO:0000313" key="2">
    <source>
        <dbReference type="EMBL" id="SMX88834.1"/>
    </source>
</evidence>
<dbReference type="AlphaFoldDB" id="A0A2H1JNC3"/>
<dbReference type="RefSeq" id="WP_101584527.1">
    <property type="nucleotide sequence ID" value="NZ_FXZA01000016.1"/>
</dbReference>
<evidence type="ECO:0000256" key="1">
    <source>
        <dbReference type="SAM" id="Coils"/>
    </source>
</evidence>
<evidence type="ECO:0000313" key="3">
    <source>
        <dbReference type="Proteomes" id="UP000234498"/>
    </source>
</evidence>
<dbReference type="SUPFAM" id="SSF52540">
    <property type="entry name" value="P-loop containing nucleoside triphosphate hydrolases"/>
    <property type="match status" value="1"/>
</dbReference>
<dbReference type="OrthoDB" id="103556at2"/>
<accession>A0A2H1JNC3</accession>
<organism evidence="2 3">
    <name type="scientific">Brevibacterium linens</name>
    <dbReference type="NCBI Taxonomy" id="1703"/>
    <lineage>
        <taxon>Bacteria</taxon>
        <taxon>Bacillati</taxon>
        <taxon>Actinomycetota</taxon>
        <taxon>Actinomycetes</taxon>
        <taxon>Micrococcales</taxon>
        <taxon>Brevibacteriaceae</taxon>
        <taxon>Brevibacterium</taxon>
    </lineage>
</organism>
<dbReference type="Proteomes" id="UP000234498">
    <property type="component" value="Unassembled WGS sequence"/>
</dbReference>
<gene>
    <name evidence="2" type="ORF">BLIN101_02494</name>
</gene>
<sequence length="657" mass="73990">MQIVSISIYHRDGRQRDVNFRLDSLNIITGDSKTGKSSLLNIVDYCLGRKKSSIPQTQWFKTIAWFAVVFRLPGGNRAFIARQPHPPGVSNQRAMLEFGNAEFTAPPMDQLRLNIDTHALRTQLGAHMGLEGVQLDSREHSTRGPVTVGLGTAVPFTLQEQHEIDNKVALFHRQEDPGIAQGLKDSLPFFLGAVDGEQAANRARLREARQALRRTENALTTAEEELENQHQELRELHSEARSVGLINSSVEDSGEDLVDVLNSVRFTRSSESLAASADLSAQDERRRNEAKRLELAQELNRHLSNRDLLLDVREGEGDYHGSLSLQIDRLSVLDITPQRAQDAGVCPVCEQQMPYSDATVDALNSSLHTLRDELEAVESRRPKRQHALREVGEEIERVRRELSAVDTVMSGLVVSDLNMNPSALRESQQFVRGRIDATLSRLQSRDVDAIAKLRVARDQAKALVEALEAELDGGEAREQLTSRLNALSTILGKYSKRLNLEQAGSPIRLDINQLTIVVDTEDGPLPLPNIGSGENWVGYHVAAHLALHEFFLMQHRPVPRFLMLDQPSKAHFQSDRPRSTDDEFLDPDRESVRNMFKLFVQYVEELKGQIQVIVIDHADYDDDWFKRSVVYNWRNGKTLIPADWLSSEARMIVNETN</sequence>
<feature type="coiled-coil region" evidence="1">
    <location>
        <begin position="205"/>
        <end position="243"/>
    </location>
</feature>
<name>A0A2H1JNC3_BRELN</name>
<feature type="coiled-coil region" evidence="1">
    <location>
        <begin position="450"/>
        <end position="477"/>
    </location>
</feature>
<dbReference type="EMBL" id="FXZA01000016">
    <property type="protein sequence ID" value="SMX88834.1"/>
    <property type="molecule type" value="Genomic_DNA"/>
</dbReference>
<proteinExistence type="predicted"/>
<dbReference type="Pfam" id="PF12532">
    <property type="entry name" value="DUF3732"/>
    <property type="match status" value="1"/>
</dbReference>
<evidence type="ECO:0008006" key="4">
    <source>
        <dbReference type="Google" id="ProtNLM"/>
    </source>
</evidence>
<reference evidence="2 3" key="1">
    <citation type="submission" date="2017-03" db="EMBL/GenBank/DDBJ databases">
        <authorList>
            <person name="Afonso C.L."/>
            <person name="Miller P.J."/>
            <person name="Scott M.A."/>
            <person name="Spackman E."/>
            <person name="Goraichik I."/>
            <person name="Dimitrov K.M."/>
            <person name="Suarez D.L."/>
            <person name="Swayne D.E."/>
        </authorList>
    </citation>
    <scope>NUCLEOTIDE SEQUENCE [LARGE SCALE GENOMIC DNA]</scope>
    <source>
        <strain evidence="2 3">Mu101</strain>
    </source>
</reference>
<dbReference type="Gene3D" id="3.40.50.300">
    <property type="entry name" value="P-loop containing nucleotide triphosphate hydrolases"/>
    <property type="match status" value="1"/>
</dbReference>
<dbReference type="InterPro" id="IPR027417">
    <property type="entry name" value="P-loop_NTPase"/>
</dbReference>
<dbReference type="InterPro" id="IPR022205">
    <property type="entry name" value="DUF3732"/>
</dbReference>
<keyword evidence="1" id="KW-0175">Coiled coil</keyword>
<protein>
    <recommendedName>
        <fullName evidence="4">DUF3732 domain-containing protein</fullName>
    </recommendedName>
</protein>